<evidence type="ECO:0000256" key="1">
    <source>
        <dbReference type="ARBA" id="ARBA00008416"/>
    </source>
</evidence>
<comment type="cofactor">
    <cofactor evidence="2">
        <name>Fe cation</name>
        <dbReference type="ChEBI" id="CHEBI:24875"/>
    </cofactor>
    <text evidence="2">Binds 1 Fe cation per subunit.</text>
</comment>
<keyword evidence="2" id="KW-0408">Iron</keyword>
<evidence type="ECO:0000256" key="3">
    <source>
        <dbReference type="RuleBase" id="RU003457"/>
    </source>
</evidence>
<keyword evidence="2" id="KW-0479">Metal-binding</keyword>
<dbReference type="InterPro" id="IPR003829">
    <property type="entry name" value="Pirin_N_dom"/>
</dbReference>
<feature type="binding site" evidence="2">
    <location>
        <position position="100"/>
    </location>
    <ligand>
        <name>Fe cation</name>
        <dbReference type="ChEBI" id="CHEBI:24875"/>
    </ligand>
</feature>
<feature type="binding site" evidence="2">
    <location>
        <position position="102"/>
    </location>
    <ligand>
        <name>Fe cation</name>
        <dbReference type="ChEBI" id="CHEBI:24875"/>
    </ligand>
</feature>
<evidence type="ECO:0000256" key="2">
    <source>
        <dbReference type="PIRSR" id="PIRSR006232-1"/>
    </source>
</evidence>
<dbReference type="Pfam" id="PF02678">
    <property type="entry name" value="Pirin"/>
    <property type="match status" value="1"/>
</dbReference>
<evidence type="ECO:0008006" key="8">
    <source>
        <dbReference type="Google" id="ProtNLM"/>
    </source>
</evidence>
<dbReference type="InterPro" id="IPR012093">
    <property type="entry name" value="Pirin"/>
</dbReference>
<keyword evidence="7" id="KW-1185">Reference proteome</keyword>
<feature type="domain" description="Pirin C-terminal" evidence="5">
    <location>
        <begin position="178"/>
        <end position="265"/>
    </location>
</feature>
<dbReference type="InterPro" id="IPR014710">
    <property type="entry name" value="RmlC-like_jellyroll"/>
</dbReference>
<evidence type="ECO:0000313" key="6">
    <source>
        <dbReference type="EMBL" id="GIJ44502.1"/>
    </source>
</evidence>
<proteinExistence type="inferred from homology"/>
<organism evidence="6 7">
    <name type="scientific">Virgisporangium aliadipatigenens</name>
    <dbReference type="NCBI Taxonomy" id="741659"/>
    <lineage>
        <taxon>Bacteria</taxon>
        <taxon>Bacillati</taxon>
        <taxon>Actinomycetota</taxon>
        <taxon>Actinomycetes</taxon>
        <taxon>Micromonosporales</taxon>
        <taxon>Micromonosporaceae</taxon>
        <taxon>Virgisporangium</taxon>
    </lineage>
</organism>
<dbReference type="RefSeq" id="WP_203898078.1">
    <property type="nucleotide sequence ID" value="NZ_BOPF01000004.1"/>
</dbReference>
<dbReference type="Pfam" id="PF05726">
    <property type="entry name" value="Pirin_C"/>
    <property type="match status" value="1"/>
</dbReference>
<evidence type="ECO:0000259" key="5">
    <source>
        <dbReference type="Pfam" id="PF05726"/>
    </source>
</evidence>
<sequence>MDSLLLPGHDVPLGRYTTVRRLLPQRTRRTVGAWCFVDHFGPDDVAGRPGMRIGPHPHTGLQTVTWLVEGEILHRDSTGSRQVIVPGQLNVMTSGRGISHSEESPADHPPLLHGLQLWVALPESARHREPGFAHHATLPVVEVGDARVTVLAGAFAGAVSPAVVYSPLMGAEVILAGSADFPVERGFEYAAVVMTGAARVEGVDLKPGDLLYLGTGLSTVRVDGDARLFLFGGEPFDEPLVMWWNFVGRSHEEIAEARADWAAGRRFGTVSAEPPLEAPAMPTVRLKARTRDGNTR</sequence>
<dbReference type="CDD" id="cd02247">
    <property type="entry name" value="cupin_pirin_C"/>
    <property type="match status" value="1"/>
</dbReference>
<dbReference type="PANTHER" id="PTHR13903">
    <property type="entry name" value="PIRIN-RELATED"/>
    <property type="match status" value="1"/>
</dbReference>
<evidence type="ECO:0000313" key="7">
    <source>
        <dbReference type="Proteomes" id="UP000619260"/>
    </source>
</evidence>
<accession>A0A8J4DPJ5</accession>
<dbReference type="AlphaFoldDB" id="A0A8J4DPJ5"/>
<dbReference type="PIRSF" id="PIRSF006232">
    <property type="entry name" value="Pirin"/>
    <property type="match status" value="1"/>
</dbReference>
<comment type="caution">
    <text evidence="6">The sequence shown here is derived from an EMBL/GenBank/DDBJ whole genome shotgun (WGS) entry which is preliminary data.</text>
</comment>
<dbReference type="Proteomes" id="UP000619260">
    <property type="component" value="Unassembled WGS sequence"/>
</dbReference>
<protein>
    <recommendedName>
        <fullName evidence="8">Pirin family protein</fullName>
    </recommendedName>
</protein>
<feature type="binding site" evidence="2">
    <location>
        <position position="56"/>
    </location>
    <ligand>
        <name>Fe cation</name>
        <dbReference type="ChEBI" id="CHEBI:24875"/>
    </ligand>
</feature>
<gene>
    <name evidence="6" type="ORF">Val02_13880</name>
</gene>
<evidence type="ECO:0000259" key="4">
    <source>
        <dbReference type="Pfam" id="PF02678"/>
    </source>
</evidence>
<dbReference type="CDD" id="cd02909">
    <property type="entry name" value="cupin_pirin_N"/>
    <property type="match status" value="1"/>
</dbReference>
<feature type="domain" description="Pirin N-terminal" evidence="4">
    <location>
        <begin position="19"/>
        <end position="119"/>
    </location>
</feature>
<reference evidence="6" key="1">
    <citation type="submission" date="2021-01" db="EMBL/GenBank/DDBJ databases">
        <title>Whole genome shotgun sequence of Virgisporangium aliadipatigenens NBRC 105644.</title>
        <authorList>
            <person name="Komaki H."/>
            <person name="Tamura T."/>
        </authorList>
    </citation>
    <scope>NUCLEOTIDE SEQUENCE</scope>
    <source>
        <strain evidence="6">NBRC 105644</strain>
    </source>
</reference>
<dbReference type="PANTHER" id="PTHR13903:SF8">
    <property type="entry name" value="PIRIN"/>
    <property type="match status" value="1"/>
</dbReference>
<feature type="binding site" evidence="2">
    <location>
        <position position="58"/>
    </location>
    <ligand>
        <name>Fe cation</name>
        <dbReference type="ChEBI" id="CHEBI:24875"/>
    </ligand>
</feature>
<dbReference type="InterPro" id="IPR008778">
    <property type="entry name" value="Pirin_C_dom"/>
</dbReference>
<dbReference type="InterPro" id="IPR011051">
    <property type="entry name" value="RmlC_Cupin_sf"/>
</dbReference>
<dbReference type="SUPFAM" id="SSF51182">
    <property type="entry name" value="RmlC-like cupins"/>
    <property type="match status" value="1"/>
</dbReference>
<comment type="similarity">
    <text evidence="1 3">Belongs to the pirin family.</text>
</comment>
<dbReference type="GO" id="GO:0046872">
    <property type="term" value="F:metal ion binding"/>
    <property type="evidence" value="ECO:0007669"/>
    <property type="project" value="UniProtKB-KW"/>
</dbReference>
<dbReference type="Gene3D" id="2.60.120.10">
    <property type="entry name" value="Jelly Rolls"/>
    <property type="match status" value="2"/>
</dbReference>
<name>A0A8J4DPJ5_9ACTN</name>
<dbReference type="EMBL" id="BOPF01000004">
    <property type="protein sequence ID" value="GIJ44502.1"/>
    <property type="molecule type" value="Genomic_DNA"/>
</dbReference>